<feature type="transmembrane region" description="Helical" evidence="6">
    <location>
        <begin position="88"/>
        <end position="107"/>
    </location>
</feature>
<evidence type="ECO:0000256" key="4">
    <source>
        <dbReference type="ARBA" id="ARBA00022989"/>
    </source>
</evidence>
<dbReference type="SUPFAM" id="SSF103473">
    <property type="entry name" value="MFS general substrate transporter"/>
    <property type="match status" value="1"/>
</dbReference>
<dbReference type="Ensembl" id="ENSLACT00000012992.1">
    <property type="protein sequence ID" value="ENSLACP00000012898.1"/>
    <property type="gene ID" value="ENSLACG00000011356.1"/>
</dbReference>
<dbReference type="EMBL" id="AFYH01151350">
    <property type="status" value="NOT_ANNOTATED_CDS"/>
    <property type="molecule type" value="Genomic_DNA"/>
</dbReference>
<dbReference type="Pfam" id="PF07690">
    <property type="entry name" value="MFS_1"/>
    <property type="match status" value="2"/>
</dbReference>
<dbReference type="STRING" id="7897.ENSLACP00000012898"/>
<feature type="transmembrane region" description="Helical" evidence="6">
    <location>
        <begin position="256"/>
        <end position="275"/>
    </location>
</feature>
<organism evidence="8 9">
    <name type="scientific">Latimeria chalumnae</name>
    <name type="common">Coelacanth</name>
    <dbReference type="NCBI Taxonomy" id="7897"/>
    <lineage>
        <taxon>Eukaryota</taxon>
        <taxon>Metazoa</taxon>
        <taxon>Chordata</taxon>
        <taxon>Craniata</taxon>
        <taxon>Vertebrata</taxon>
        <taxon>Euteleostomi</taxon>
        <taxon>Coelacanthiformes</taxon>
        <taxon>Coelacanthidae</taxon>
        <taxon>Latimeria</taxon>
    </lineage>
</organism>
<dbReference type="EMBL" id="AFYH01151348">
    <property type="status" value="NOT_ANNOTATED_CDS"/>
    <property type="molecule type" value="Genomic_DNA"/>
</dbReference>
<sequence length="463" mass="51463">QEEKTFTVEEAVEKIGFGRFHILLFLVMGSTGVFEAMEIMLLAVVSPVIRCEWHLEDWQVALVTTMVFFGFMLCTGLCGFLADRYGRWKILLGSFLWGTYFSLLTSFSPTYGWFVFMRAMVGCGAAGYSQGYIIKTEFLPSKYRGYMLPLSQIFWLLGSVLVVVLGSGIIPGIGWRWLVRICTIPSIFIIIGFKFVPESARYNVSAGKGSAAVDTLQYIARMNRSSLPEGSLNEPIVENRGRFFDLFDSKFRRTTLQLWILWFGTAFAYYGLILASSELLERDLVCGAKEEAHEKAAAEDVQYPCRCQMFGTSDYNTLIISTLGEFALVPVNIASINLLGRRVSLGMTMTMTAVFYLLLMVCTPRYGLSALLFILRALVAANFNTIYVYTAEVYPTTVRGLGLGSSSTVARVGAMLAPFISQVLLNSSVNRGLSLFSAVCFVCAISAFLLPIETKGRALEDVR</sequence>
<protein>
    <submittedName>
        <fullName evidence="8">SVOP like</fullName>
    </submittedName>
</protein>
<keyword evidence="9" id="KW-1185">Reference proteome</keyword>
<feature type="domain" description="Major facilitator superfamily (MFS) profile" evidence="7">
    <location>
        <begin position="24"/>
        <end position="455"/>
    </location>
</feature>
<evidence type="ECO:0000313" key="8">
    <source>
        <dbReference type="Ensembl" id="ENSLACP00000012898.1"/>
    </source>
</evidence>
<dbReference type="GO" id="GO:0016020">
    <property type="term" value="C:membrane"/>
    <property type="evidence" value="ECO:0007669"/>
    <property type="project" value="UniProtKB-SubCell"/>
</dbReference>
<keyword evidence="4 6" id="KW-1133">Transmembrane helix</keyword>
<dbReference type="InterPro" id="IPR020846">
    <property type="entry name" value="MFS_dom"/>
</dbReference>
<dbReference type="GO" id="GO:0022857">
    <property type="term" value="F:transmembrane transporter activity"/>
    <property type="evidence" value="ECO:0007669"/>
    <property type="project" value="InterPro"/>
</dbReference>
<dbReference type="PROSITE" id="PS50850">
    <property type="entry name" value="MFS"/>
    <property type="match status" value="1"/>
</dbReference>
<dbReference type="EMBL" id="AFYH01151353">
    <property type="status" value="NOT_ANNOTATED_CDS"/>
    <property type="molecule type" value="Genomic_DNA"/>
</dbReference>
<evidence type="ECO:0000259" key="7">
    <source>
        <dbReference type="PROSITE" id="PS50850"/>
    </source>
</evidence>
<feature type="transmembrane region" description="Helical" evidence="6">
    <location>
        <begin position="318"/>
        <end position="336"/>
    </location>
</feature>
<evidence type="ECO:0000256" key="1">
    <source>
        <dbReference type="ARBA" id="ARBA00004141"/>
    </source>
</evidence>
<dbReference type="Proteomes" id="UP000008672">
    <property type="component" value="Unassembled WGS sequence"/>
</dbReference>
<name>H3ATC7_LATCH</name>
<keyword evidence="3 6" id="KW-0812">Transmembrane</keyword>
<reference evidence="8" key="2">
    <citation type="submission" date="2025-08" db="UniProtKB">
        <authorList>
            <consortium name="Ensembl"/>
        </authorList>
    </citation>
    <scope>IDENTIFICATION</scope>
</reference>
<reference evidence="9" key="1">
    <citation type="submission" date="2011-08" db="EMBL/GenBank/DDBJ databases">
        <title>The draft genome of Latimeria chalumnae.</title>
        <authorList>
            <person name="Di Palma F."/>
            <person name="Alfoldi J."/>
            <person name="Johnson J."/>
            <person name="Berlin A."/>
            <person name="Gnerre S."/>
            <person name="Jaffe D."/>
            <person name="MacCallum I."/>
            <person name="Young S."/>
            <person name="Walker B.J."/>
            <person name="Lander E."/>
            <person name="Lindblad-Toh K."/>
        </authorList>
    </citation>
    <scope>NUCLEOTIDE SEQUENCE [LARGE SCALE GENOMIC DNA]</scope>
    <source>
        <strain evidence="9">Wild caught</strain>
    </source>
</reference>
<dbReference type="InterPro" id="IPR011701">
    <property type="entry name" value="MFS"/>
</dbReference>
<gene>
    <name evidence="8" type="primary">SVOPL</name>
</gene>
<dbReference type="InParanoid" id="H3ATC7"/>
<evidence type="ECO:0000256" key="2">
    <source>
        <dbReference type="ARBA" id="ARBA00022448"/>
    </source>
</evidence>
<feature type="transmembrane region" description="Helical" evidence="6">
    <location>
        <begin position="146"/>
        <end position="171"/>
    </location>
</feature>
<dbReference type="PANTHER" id="PTHR23511">
    <property type="entry name" value="SYNAPTIC VESICLE GLYCOPROTEIN 2"/>
    <property type="match status" value="1"/>
</dbReference>
<reference evidence="8" key="3">
    <citation type="submission" date="2025-09" db="UniProtKB">
        <authorList>
            <consortium name="Ensembl"/>
        </authorList>
    </citation>
    <scope>IDENTIFICATION</scope>
</reference>
<evidence type="ECO:0000256" key="3">
    <source>
        <dbReference type="ARBA" id="ARBA00022692"/>
    </source>
</evidence>
<dbReference type="EMBL" id="AFYH01151347">
    <property type="status" value="NOT_ANNOTATED_CDS"/>
    <property type="molecule type" value="Genomic_DNA"/>
</dbReference>
<dbReference type="OMA" id="PTWIGVC"/>
<dbReference type="InterPro" id="IPR036259">
    <property type="entry name" value="MFS_trans_sf"/>
</dbReference>
<dbReference type="GeneTree" id="ENSGT00940000158632"/>
<dbReference type="HOGENOM" id="CLU_001265_46_0_1"/>
<dbReference type="EMBL" id="AFYH01151351">
    <property type="status" value="NOT_ANNOTATED_CDS"/>
    <property type="molecule type" value="Genomic_DNA"/>
</dbReference>
<dbReference type="PANTHER" id="PTHR23511:SF45">
    <property type="entry name" value="SVOP LIKE"/>
    <property type="match status" value="1"/>
</dbReference>
<evidence type="ECO:0000313" key="9">
    <source>
        <dbReference type="Proteomes" id="UP000008672"/>
    </source>
</evidence>
<dbReference type="Gene3D" id="1.20.1250.20">
    <property type="entry name" value="MFS general substrate transporter like domains"/>
    <property type="match status" value="1"/>
</dbReference>
<feature type="transmembrane region" description="Helical" evidence="6">
    <location>
        <begin position="22"/>
        <end position="46"/>
    </location>
</feature>
<dbReference type="eggNOG" id="KOG0253">
    <property type="taxonomic scope" value="Eukaryota"/>
</dbReference>
<dbReference type="Bgee" id="ENSLACG00000011356">
    <property type="expression patterns" value="Expressed in pectoral fin"/>
</dbReference>
<comment type="subcellular location">
    <subcellularLocation>
        <location evidence="1">Membrane</location>
        <topology evidence="1">Multi-pass membrane protein</topology>
    </subcellularLocation>
</comment>
<dbReference type="FunCoup" id="H3ATC7">
    <property type="interactions" value="35"/>
</dbReference>
<keyword evidence="2" id="KW-0813">Transport</keyword>
<feature type="transmembrane region" description="Helical" evidence="6">
    <location>
        <begin position="432"/>
        <end position="450"/>
    </location>
</feature>
<dbReference type="EMBL" id="AFYH01151349">
    <property type="status" value="NOT_ANNOTATED_CDS"/>
    <property type="molecule type" value="Genomic_DNA"/>
</dbReference>
<evidence type="ECO:0000256" key="5">
    <source>
        <dbReference type="ARBA" id="ARBA00023136"/>
    </source>
</evidence>
<keyword evidence="5 6" id="KW-0472">Membrane</keyword>
<accession>H3ATC7</accession>
<dbReference type="AlphaFoldDB" id="H3ATC7"/>
<evidence type="ECO:0000256" key="6">
    <source>
        <dbReference type="SAM" id="Phobius"/>
    </source>
</evidence>
<proteinExistence type="predicted"/>
<feature type="transmembrane region" description="Helical" evidence="6">
    <location>
        <begin position="58"/>
        <end position="81"/>
    </location>
</feature>
<dbReference type="EMBL" id="AFYH01151352">
    <property type="status" value="NOT_ANNOTATED_CDS"/>
    <property type="molecule type" value="Genomic_DNA"/>
</dbReference>
<dbReference type="EMBL" id="AFYH01151346">
    <property type="status" value="NOT_ANNOTATED_CDS"/>
    <property type="molecule type" value="Genomic_DNA"/>
</dbReference>
<dbReference type="EMBL" id="AFYH01151345">
    <property type="status" value="NOT_ANNOTATED_CDS"/>
    <property type="molecule type" value="Genomic_DNA"/>
</dbReference>